<reference evidence="4 5" key="1">
    <citation type="journal article" date="2016" name="Mol. Biol. Evol.">
        <title>Comparative Genomics of Early-Diverging Mushroom-Forming Fungi Provides Insights into the Origins of Lignocellulose Decay Capabilities.</title>
        <authorList>
            <person name="Nagy L.G."/>
            <person name="Riley R."/>
            <person name="Tritt A."/>
            <person name="Adam C."/>
            <person name="Daum C."/>
            <person name="Floudas D."/>
            <person name="Sun H."/>
            <person name="Yadav J.S."/>
            <person name="Pangilinan J."/>
            <person name="Larsson K.H."/>
            <person name="Matsuura K."/>
            <person name="Barry K."/>
            <person name="Labutti K."/>
            <person name="Kuo R."/>
            <person name="Ohm R.A."/>
            <person name="Bhattacharya S.S."/>
            <person name="Shirouzu T."/>
            <person name="Yoshinaga Y."/>
            <person name="Martin F.M."/>
            <person name="Grigoriev I.V."/>
            <person name="Hibbett D.S."/>
        </authorList>
    </citation>
    <scope>NUCLEOTIDE SEQUENCE [LARGE SCALE GENOMIC DNA]</scope>
    <source>
        <strain evidence="4 5">HHB12733</strain>
    </source>
</reference>
<dbReference type="GO" id="GO:0008757">
    <property type="term" value="F:S-adenosylmethionine-dependent methyltransferase activity"/>
    <property type="evidence" value="ECO:0007669"/>
    <property type="project" value="InterPro"/>
</dbReference>
<gene>
    <name evidence="4" type="ORF">CALCODRAFT_514668</name>
</gene>
<dbReference type="Gene3D" id="3.40.50.150">
    <property type="entry name" value="Vaccinia Virus protein VP39"/>
    <property type="match status" value="1"/>
</dbReference>
<dbReference type="PANTHER" id="PTHR13069:SF21">
    <property type="entry name" value="ALKYLATED DNA REPAIR PROTEIN ALKB HOMOLOG 8"/>
    <property type="match status" value="1"/>
</dbReference>
<evidence type="ECO:0000256" key="2">
    <source>
        <dbReference type="ARBA" id="ARBA00022679"/>
    </source>
</evidence>
<keyword evidence="1 4" id="KW-0489">Methyltransferase</keyword>
<dbReference type="CDD" id="cd02440">
    <property type="entry name" value="AdoMet_MTases"/>
    <property type="match status" value="1"/>
</dbReference>
<protein>
    <submittedName>
        <fullName evidence="4">S-adenosyl-L-methionine-dependent methyltransferase</fullName>
    </submittedName>
</protein>
<dbReference type="InterPro" id="IPR013216">
    <property type="entry name" value="Methyltransf_11"/>
</dbReference>
<dbReference type="GO" id="GO:0000049">
    <property type="term" value="F:tRNA binding"/>
    <property type="evidence" value="ECO:0007669"/>
    <property type="project" value="TreeGrafter"/>
</dbReference>
<evidence type="ECO:0000313" key="4">
    <source>
        <dbReference type="EMBL" id="KZT61574.1"/>
    </source>
</evidence>
<dbReference type="GO" id="GO:0030488">
    <property type="term" value="P:tRNA methylation"/>
    <property type="evidence" value="ECO:0007669"/>
    <property type="project" value="TreeGrafter"/>
</dbReference>
<accession>A0A165JA24</accession>
<dbReference type="OrthoDB" id="271595at2759"/>
<dbReference type="PANTHER" id="PTHR13069">
    <property type="entry name" value="ALKYLATED DNA REPAIR PROTEIN ALKB HOMOLOG 8"/>
    <property type="match status" value="1"/>
</dbReference>
<evidence type="ECO:0000313" key="5">
    <source>
        <dbReference type="Proteomes" id="UP000076842"/>
    </source>
</evidence>
<dbReference type="GO" id="GO:0005634">
    <property type="term" value="C:nucleus"/>
    <property type="evidence" value="ECO:0007669"/>
    <property type="project" value="TreeGrafter"/>
</dbReference>
<keyword evidence="2 4" id="KW-0808">Transferase</keyword>
<dbReference type="InterPro" id="IPR051422">
    <property type="entry name" value="AlkB_tRNA_MeTrf/Diox"/>
</dbReference>
<feature type="domain" description="Methyltransferase type 11" evidence="3">
    <location>
        <begin position="62"/>
        <end position="147"/>
    </location>
</feature>
<dbReference type="GO" id="GO:0005737">
    <property type="term" value="C:cytoplasm"/>
    <property type="evidence" value="ECO:0007669"/>
    <property type="project" value="TreeGrafter"/>
</dbReference>
<dbReference type="AlphaFoldDB" id="A0A165JA24"/>
<organism evidence="4 5">
    <name type="scientific">Calocera cornea HHB12733</name>
    <dbReference type="NCBI Taxonomy" id="1353952"/>
    <lineage>
        <taxon>Eukaryota</taxon>
        <taxon>Fungi</taxon>
        <taxon>Dikarya</taxon>
        <taxon>Basidiomycota</taxon>
        <taxon>Agaricomycotina</taxon>
        <taxon>Dacrymycetes</taxon>
        <taxon>Dacrymycetales</taxon>
        <taxon>Dacrymycetaceae</taxon>
        <taxon>Calocera</taxon>
    </lineage>
</organism>
<name>A0A165JA24_9BASI</name>
<dbReference type="EMBL" id="KV423922">
    <property type="protein sequence ID" value="KZT61574.1"/>
    <property type="molecule type" value="Genomic_DNA"/>
</dbReference>
<dbReference type="Proteomes" id="UP000076842">
    <property type="component" value="Unassembled WGS sequence"/>
</dbReference>
<dbReference type="InterPro" id="IPR029063">
    <property type="entry name" value="SAM-dependent_MTases_sf"/>
</dbReference>
<evidence type="ECO:0000259" key="3">
    <source>
        <dbReference type="Pfam" id="PF08241"/>
    </source>
</evidence>
<dbReference type="FunCoup" id="A0A165JA24">
    <property type="interactions" value="383"/>
</dbReference>
<sequence>MALIPHNTSQLEALRQDPALHESTYVHAVYDSIADHFSQTRYKPWPIIAAFLASLPPGSMGLDSGCGNGKYLPLDQDGKIMLVGMDRSLGLLAHAQRAGGKGREVLRGDALGVFWRHDAFDFAISIATIHHLSTPERRRQAVEALLRSVSVSHGRVLIYVWATEQDELSKRTIPEDPERKGKKAQDVFVPWQKAIGKGKEKGKEGGDQKQEVHQRYYHMFEKGELRGLVMQAAKSLELQVLEDAEDVKVPSVQIVQEGWERSNWYVELLLRAPA</sequence>
<dbReference type="GO" id="GO:0106335">
    <property type="term" value="F:tRNA (5-carboxymethyluridine(34)-5-O)-methyltransferase activity"/>
    <property type="evidence" value="ECO:0007669"/>
    <property type="project" value="TreeGrafter"/>
</dbReference>
<dbReference type="Pfam" id="PF08241">
    <property type="entry name" value="Methyltransf_11"/>
    <property type="match status" value="1"/>
</dbReference>
<keyword evidence="5" id="KW-1185">Reference proteome</keyword>
<proteinExistence type="predicted"/>
<evidence type="ECO:0000256" key="1">
    <source>
        <dbReference type="ARBA" id="ARBA00022603"/>
    </source>
</evidence>
<dbReference type="GO" id="GO:0002098">
    <property type="term" value="P:tRNA wobble uridine modification"/>
    <property type="evidence" value="ECO:0007669"/>
    <property type="project" value="TreeGrafter"/>
</dbReference>
<dbReference type="InParanoid" id="A0A165JA24"/>
<dbReference type="STRING" id="1353952.A0A165JA24"/>
<dbReference type="SUPFAM" id="SSF53335">
    <property type="entry name" value="S-adenosyl-L-methionine-dependent methyltransferases"/>
    <property type="match status" value="1"/>
</dbReference>